<dbReference type="Pfam" id="PF01297">
    <property type="entry name" value="ZnuA"/>
    <property type="match status" value="1"/>
</dbReference>
<sequence>MIISASPRFGLLVASLVLAAPLALSACGSSDEPAASSQTTTGSGDECPASPVDVVVSVDQWGDIVSQVGGACANVTTVLAGSSVDPHDYEPAPSDAVLFDGAQLVVINGGHYDEWAAKLAATSAPDAPVINAVESSGSHEAEAGHDHEGEAGHDQEGEAGHDHDGEANPHVWYNPSTVNSVAEAVTAQLSELAPDARGYFEERHTAFENVMRPYVDAIATIKAGAAGKSFAATESVFDDMAAALGLQNRTPEGYQLASANEAEPTPADLDAFLRLLGQRGVDVLIYNTQTEGSVPEQIRAAAEEAGVPVVEVTETVPPNTESLQTWQVAQLDSLGEALGVGA</sequence>
<keyword evidence="8" id="KW-1185">Reference proteome</keyword>
<name>A0A850Q034_9MYCO</name>
<comment type="subcellular location">
    <subcellularLocation>
        <location evidence="1">Cell envelope</location>
    </subcellularLocation>
</comment>
<evidence type="ECO:0000256" key="3">
    <source>
        <dbReference type="ARBA" id="ARBA00022723"/>
    </source>
</evidence>
<dbReference type="GO" id="GO:0030001">
    <property type="term" value="P:metal ion transport"/>
    <property type="evidence" value="ECO:0007669"/>
    <property type="project" value="InterPro"/>
</dbReference>
<proteinExistence type="predicted"/>
<evidence type="ECO:0000256" key="2">
    <source>
        <dbReference type="ARBA" id="ARBA00022448"/>
    </source>
</evidence>
<keyword evidence="3" id="KW-0479">Metal-binding</keyword>
<accession>A0A850Q034</accession>
<dbReference type="GO" id="GO:0046872">
    <property type="term" value="F:metal ion binding"/>
    <property type="evidence" value="ECO:0007669"/>
    <property type="project" value="UniProtKB-KW"/>
</dbReference>
<protein>
    <submittedName>
        <fullName evidence="7">Zinc ABC transporter, substrate-binding protein ZnuA</fullName>
    </submittedName>
</protein>
<dbReference type="Proteomes" id="UP000570517">
    <property type="component" value="Unassembled WGS sequence"/>
</dbReference>
<dbReference type="PANTHER" id="PTHR42953:SF1">
    <property type="entry name" value="METAL-BINDING PROTEIN HI_0362-RELATED"/>
    <property type="match status" value="1"/>
</dbReference>
<evidence type="ECO:0000256" key="6">
    <source>
        <dbReference type="SAM" id="SignalP"/>
    </source>
</evidence>
<evidence type="ECO:0000313" key="7">
    <source>
        <dbReference type="EMBL" id="NVN53345.1"/>
    </source>
</evidence>
<gene>
    <name evidence="7" type="ORF">HLY00_3690</name>
</gene>
<feature type="region of interest" description="Disordered" evidence="5">
    <location>
        <begin position="135"/>
        <end position="174"/>
    </location>
</feature>
<organism evidence="7 8">
    <name type="scientific">Mycolicibacterium hippocampi</name>
    <dbReference type="NCBI Taxonomy" id="659824"/>
    <lineage>
        <taxon>Bacteria</taxon>
        <taxon>Bacillati</taxon>
        <taxon>Actinomycetota</taxon>
        <taxon>Actinomycetes</taxon>
        <taxon>Mycobacteriales</taxon>
        <taxon>Mycobacteriaceae</taxon>
        <taxon>Mycolicibacterium</taxon>
    </lineage>
</organism>
<evidence type="ECO:0000256" key="5">
    <source>
        <dbReference type="SAM" id="MobiDB-lite"/>
    </source>
</evidence>
<dbReference type="InterPro" id="IPR050492">
    <property type="entry name" value="Bact_metal-bind_prot9"/>
</dbReference>
<dbReference type="AlphaFoldDB" id="A0A850Q034"/>
<reference evidence="7 8" key="1">
    <citation type="submission" date="2020-05" db="EMBL/GenBank/DDBJ databases">
        <title>Draft genome sequence of Mycobacterium hippocampi DL, isolated from European seabass, Dicentrarchus labrax, reared in fish farms.</title>
        <authorList>
            <person name="Stathopoulou P."/>
            <person name="Asimakis E."/>
            <person name="Tzokas K."/>
            <person name="Batargias C."/>
            <person name="Tsiamis G."/>
        </authorList>
    </citation>
    <scope>NUCLEOTIDE SEQUENCE [LARGE SCALE GENOMIC DNA]</scope>
    <source>
        <strain evidence="7 8">DL</strain>
    </source>
</reference>
<comment type="caution">
    <text evidence="7">The sequence shown here is derived from an EMBL/GenBank/DDBJ whole genome shotgun (WGS) entry which is preliminary data.</text>
</comment>
<dbReference type="EMBL" id="JABFYL010000049">
    <property type="protein sequence ID" value="NVN53345.1"/>
    <property type="molecule type" value="Genomic_DNA"/>
</dbReference>
<dbReference type="InterPro" id="IPR006127">
    <property type="entry name" value="ZnuA-like"/>
</dbReference>
<feature type="signal peptide" evidence="6">
    <location>
        <begin position="1"/>
        <end position="19"/>
    </location>
</feature>
<evidence type="ECO:0000256" key="1">
    <source>
        <dbReference type="ARBA" id="ARBA00004196"/>
    </source>
</evidence>
<dbReference type="PANTHER" id="PTHR42953">
    <property type="entry name" value="HIGH-AFFINITY ZINC UPTAKE SYSTEM PROTEIN ZNUA-RELATED"/>
    <property type="match status" value="1"/>
</dbReference>
<dbReference type="SUPFAM" id="SSF53807">
    <property type="entry name" value="Helical backbone' metal receptor"/>
    <property type="match status" value="1"/>
</dbReference>
<dbReference type="GO" id="GO:0030313">
    <property type="term" value="C:cell envelope"/>
    <property type="evidence" value="ECO:0007669"/>
    <property type="project" value="UniProtKB-SubCell"/>
</dbReference>
<feature type="chain" id="PRO_5039687354" evidence="6">
    <location>
        <begin position="20"/>
        <end position="342"/>
    </location>
</feature>
<feature type="compositionally biased region" description="Basic and acidic residues" evidence="5">
    <location>
        <begin position="137"/>
        <end position="167"/>
    </location>
</feature>
<evidence type="ECO:0000256" key="4">
    <source>
        <dbReference type="ARBA" id="ARBA00022729"/>
    </source>
</evidence>
<dbReference type="Gene3D" id="3.40.50.1980">
    <property type="entry name" value="Nitrogenase molybdenum iron protein domain"/>
    <property type="match status" value="2"/>
</dbReference>
<evidence type="ECO:0000313" key="8">
    <source>
        <dbReference type="Proteomes" id="UP000570517"/>
    </source>
</evidence>
<keyword evidence="2" id="KW-0813">Transport</keyword>
<keyword evidence="4 6" id="KW-0732">Signal</keyword>